<feature type="region of interest" description="Disordered" evidence="13">
    <location>
        <begin position="2079"/>
        <end position="2098"/>
    </location>
</feature>
<dbReference type="CDD" id="cd18663">
    <property type="entry name" value="CD2_tandem_CHD5-9_like"/>
    <property type="match status" value="1"/>
</dbReference>
<feature type="region of interest" description="Disordered" evidence="13">
    <location>
        <begin position="1"/>
        <end position="241"/>
    </location>
</feature>
<dbReference type="SUPFAM" id="SSF54160">
    <property type="entry name" value="Chromo domain-like"/>
    <property type="match status" value="2"/>
</dbReference>
<evidence type="ECO:0000256" key="12">
    <source>
        <dbReference type="ARBA" id="ARBA00049360"/>
    </source>
</evidence>
<dbReference type="InterPro" id="IPR023780">
    <property type="entry name" value="Chromo_domain"/>
</dbReference>
<evidence type="ECO:0000256" key="4">
    <source>
        <dbReference type="ARBA" id="ARBA00022741"/>
    </source>
</evidence>
<dbReference type="InterPro" id="IPR002464">
    <property type="entry name" value="DNA/RNA_helicase_DEAH_CS"/>
</dbReference>
<dbReference type="Proteomes" id="UP000030759">
    <property type="component" value="Unassembled WGS sequence"/>
</dbReference>
<dbReference type="InterPro" id="IPR001650">
    <property type="entry name" value="Helicase_C-like"/>
</dbReference>
<feature type="region of interest" description="Disordered" evidence="13">
    <location>
        <begin position="1976"/>
        <end position="2008"/>
    </location>
</feature>
<keyword evidence="4" id="KW-0547">Nucleotide-binding</keyword>
<dbReference type="InterPro" id="IPR051493">
    <property type="entry name" value="CHD"/>
</dbReference>
<dbReference type="GO" id="GO:0006325">
    <property type="term" value="P:chromatin organization"/>
    <property type="evidence" value="ECO:0007669"/>
    <property type="project" value="UniProtKB-KW"/>
</dbReference>
<feature type="compositionally biased region" description="Basic and acidic residues" evidence="13">
    <location>
        <begin position="1330"/>
        <end position="1348"/>
    </location>
</feature>
<keyword evidence="9 17" id="KW-0238">DNA-binding</keyword>
<feature type="compositionally biased region" description="Polar residues" evidence="13">
    <location>
        <begin position="1989"/>
        <end position="2001"/>
    </location>
</feature>
<dbReference type="CDD" id="cd18668">
    <property type="entry name" value="CD1_tandem_CHD5-9_like"/>
    <property type="match status" value="1"/>
</dbReference>
<dbReference type="EMBL" id="KE680949">
    <property type="protein sequence ID" value="ERE71088.1"/>
    <property type="molecule type" value="Genomic_DNA"/>
</dbReference>
<feature type="domain" description="Helicase C-terminal" evidence="16">
    <location>
        <begin position="784"/>
        <end position="953"/>
    </location>
</feature>
<dbReference type="GO" id="GO:0003678">
    <property type="term" value="F:DNA helicase activity"/>
    <property type="evidence" value="ECO:0007669"/>
    <property type="project" value="UniProtKB-EC"/>
</dbReference>
<dbReference type="InterPro" id="IPR000330">
    <property type="entry name" value="SNF2_N"/>
</dbReference>
<feature type="region of interest" description="Disordered" evidence="13">
    <location>
        <begin position="2409"/>
        <end position="2462"/>
    </location>
</feature>
<evidence type="ECO:0000313" key="17">
    <source>
        <dbReference type="EMBL" id="ERE71088.1"/>
    </source>
</evidence>
<feature type="compositionally biased region" description="Polar residues" evidence="13">
    <location>
        <begin position="1372"/>
        <end position="1381"/>
    </location>
</feature>
<dbReference type="GO" id="GO:0005524">
    <property type="term" value="F:ATP binding"/>
    <property type="evidence" value="ECO:0007669"/>
    <property type="project" value="UniProtKB-KW"/>
</dbReference>
<keyword evidence="3" id="KW-0677">Repeat</keyword>
<dbReference type="InterPro" id="IPR056342">
    <property type="entry name" value="HTH_CHD6-9"/>
</dbReference>
<feature type="compositionally biased region" description="Basic and acidic residues" evidence="13">
    <location>
        <begin position="1878"/>
        <end position="1898"/>
    </location>
</feature>
<dbReference type="InterPro" id="IPR027417">
    <property type="entry name" value="P-loop_NTPase"/>
</dbReference>
<dbReference type="CDD" id="cd18793">
    <property type="entry name" value="SF2_C_SNF"/>
    <property type="match status" value="1"/>
</dbReference>
<dbReference type="PROSITE" id="PS51194">
    <property type="entry name" value="HELICASE_CTER"/>
    <property type="match status" value="1"/>
</dbReference>
<gene>
    <name evidence="17" type="ORF">H671_6g15997</name>
</gene>
<evidence type="ECO:0000256" key="13">
    <source>
        <dbReference type="SAM" id="MobiDB-lite"/>
    </source>
</evidence>
<evidence type="ECO:0000256" key="3">
    <source>
        <dbReference type="ARBA" id="ARBA00022737"/>
    </source>
</evidence>
<dbReference type="SMART" id="SM00490">
    <property type="entry name" value="HELICc"/>
    <property type="match status" value="1"/>
</dbReference>
<dbReference type="FunFam" id="2.40.50.40:FF:000001">
    <property type="entry name" value="chromodomain-helicase-DNA-binding protein 8 isoform X4"/>
    <property type="match status" value="1"/>
</dbReference>
<evidence type="ECO:0000256" key="10">
    <source>
        <dbReference type="ARBA" id="ARBA00023163"/>
    </source>
</evidence>
<evidence type="ECO:0000256" key="11">
    <source>
        <dbReference type="ARBA" id="ARBA00023242"/>
    </source>
</evidence>
<dbReference type="GO" id="GO:0016887">
    <property type="term" value="F:ATP hydrolysis activity"/>
    <property type="evidence" value="ECO:0007669"/>
    <property type="project" value="RHEA"/>
</dbReference>
<evidence type="ECO:0000259" key="15">
    <source>
        <dbReference type="PROSITE" id="PS51192"/>
    </source>
</evidence>
<proteinExistence type="inferred from homology"/>
<keyword evidence="10" id="KW-0804">Transcription</keyword>
<dbReference type="InterPro" id="IPR000953">
    <property type="entry name" value="Chromo/chromo_shadow_dom"/>
</dbReference>
<comment type="subcellular location">
    <subcellularLocation>
        <location evidence="1">Nucleus</location>
    </subcellularLocation>
</comment>
<keyword evidence="17" id="KW-0347">Helicase</keyword>
<feature type="compositionally biased region" description="Low complexity" evidence="13">
    <location>
        <begin position="2086"/>
        <end position="2098"/>
    </location>
</feature>
<feature type="compositionally biased region" description="Polar residues" evidence="13">
    <location>
        <begin position="2453"/>
        <end position="2462"/>
    </location>
</feature>
<dbReference type="SMART" id="SM00298">
    <property type="entry name" value="CHROMO"/>
    <property type="match status" value="2"/>
</dbReference>
<keyword evidence="11" id="KW-0539">Nucleus</keyword>
<protein>
    <submittedName>
        <fullName evidence="17">Chromodomain-helicase-DNA-binding protein 6</fullName>
        <ecNumber evidence="17">3.6.4.12</ecNumber>
    </submittedName>
</protein>
<dbReference type="GO" id="GO:0005634">
    <property type="term" value="C:nucleus"/>
    <property type="evidence" value="ECO:0007669"/>
    <property type="project" value="UniProtKB-SubCell"/>
</dbReference>
<feature type="compositionally biased region" description="Low complexity" evidence="13">
    <location>
        <begin position="2409"/>
        <end position="2426"/>
    </location>
</feature>
<dbReference type="Pfam" id="PF00271">
    <property type="entry name" value="Helicase_C"/>
    <property type="match status" value="1"/>
</dbReference>
<dbReference type="Pfam" id="PF00385">
    <property type="entry name" value="Chromo"/>
    <property type="match status" value="2"/>
</dbReference>
<dbReference type="SMART" id="SM00487">
    <property type="entry name" value="DEXDc"/>
    <property type="match status" value="1"/>
</dbReference>
<keyword evidence="7" id="KW-0156">Chromatin regulator</keyword>
<dbReference type="PROSITE" id="PS51192">
    <property type="entry name" value="HELICASE_ATP_BIND_1"/>
    <property type="match status" value="1"/>
</dbReference>
<dbReference type="FunFam" id="1.10.10.60:FF:000184">
    <property type="entry name" value="Chromodomain helicase DNA binding protein 6"/>
    <property type="match status" value="1"/>
</dbReference>
<dbReference type="InterPro" id="IPR049730">
    <property type="entry name" value="SNF2/RAD54-like_C"/>
</dbReference>
<sequence length="2573" mass="290959">MKIQKKEKQLAKLKALNHSPMSDASVNFDYKSPSPFDCSTDQEEKIEDVANHCLPQKDLYTTEEESDTFFSRKLMSHNGMEDSGGRGTGVKKKRKKKDPGEQEGTKGSKDREPKPKRKREPKEPKEPRKAKEPKRAKEPKEAKQKDGVKKPRKLREASGIKEAKEKRSCTDYVSRTNSKKASKEQGPTPVERKKKGKRKNETTVESLELDQSLPNPSLRSPEEPTESADSQKRRSGRQVKRRKYNEDLDFKVVDDDGETIAVLGAGRTSALSASTLAWQAEEPPEDDANIIEKILASKTVQEVHPGEPPFDLELFYVKYRNFSYLHCKWATMEELEKDPRIAQKIKRFRNKQAQMKHIFTEPDEDLFNPDYIEIDRILEVAHTKDAETGEEVTHYLVKWCSLPYEESTWELEEDVDPAKVKEFESLQILPEVKHVERPASDAWQKLETSREYKNSNRLREYQLEGMNWLLFNWYNRKNCILADEMGLGKTIQSITFLSEIFVRGIHGPFLIIAPLSTITNWEREFRTWTEMNAIVYHGSQISRQMIQQYEMVYRDAQGNPLSGVFKFHVVITTFEMILADCPELKKIHWSCVIIDEAHRLKNRNCKLLEGLKLMALEHKVLLTGTPLQNSVEELFSLLNFLEPSQFPSETAFLEEFGDLKTEEQVKKLQSILKPMMLRRLKDDVEKNLAPKQETIIEVELTNIQKKYYRAILEKNFSFLTKGANQHNMPNLINTMMELRKCCNHPYLINGAEEKILEDFRKAHSSEASDFQLQAMIQAAGKLVLIDKLLPKLIAGGHKVLIFSQMVRCLDILEDYLIQRRYTYERIDGRVRGNLRQAAIDRFCKPDSDRFVFLLCTRAGGLGINLTAADTCIIFDSDWNPQNDLQAQARCHRIGQSKAVKVYRLITRNSYEREMFDKASLKLGLDKAILQDINRKGSTNGVQQLSKMEVEDLLRKGAYGALMDEEDEGSKFCEEDIDQILQRRTHTITIQSEGKGSTFAKASFVASGNRTDISLDDPNFWQKWAKIAELDTEANNEKESLVIDRPRVRKQTKHYNSFEEDELMEFSELDSDSDERPTRSRRLNDKARRYLRAECFRVEKNLLIFGWGRWKDILTHGRFKWHLNEKDMEMICRALLVYCVKHYKGDEKIKSFIWELITPSKDGQAQTLQNHSGLSAPVPRGRKGKKTKNQLLLPELKNADWLATCNPEVVLHDDGYKKHLKQHCNKVLLRVRMLYYLKAEILGEAADKAFEGTPARELDVLLPDIDYVEIPVDWWDAEADKSLLIGVFKHGYERYNAMRADPALCFLEKVGMPDEKSLSAEQGVTDGTSDIPERGNIDKEDSAEDKLDGLQKQTASPSDGSDGIFGEKKDDSQAAQDGSNPDKSPWPVSSALTARLRRLVTIYQRCNRKELCRPEILGPGNQGYWVQEEVFRRSSEMDLINKEAQKRWTRREQADFYRTVSSFGVVYDQEKKAFDWTQFRIISRLDKKSDESLEHYFYSFVAMCRNVCRLPTWKDDGPSDASIYVEPITEERAAKTLYRIELLRKVREQVLRCPQLHERLQLCRPSLYLPVWWECGKHDRDLLIGTAKHGLNRTDYYIMNDPQLSFLDAYRNYAQHKRTDTQAPGSLCCLYQTNSKLYESLTYTQMSRTSESLESEPENLVKMESRDDPLCLPEGSLSDITCENFISKVQEVISIDHDESLLPDSLENMMYENKSLESQLILSQNQSDEEEEENDDDTLAIVASATEKPESLHFTKPTANIPQRKNLCFHQNEAKKGSLEVVSQTPGPQRAFPPSASQCHCKHMERWARGLASEESEVEKHKAYQPDLYRSKTNNNTVEGEPAVIPTEPFKLKHELLKEPWKESTEGEKSFPMYVPEGSEPKPEDMDFENKDDYEKDVTCHSQDYPGKYSEEESKSSTSGMAGDLGEEAQEVRAPTIAQLLQEKTLYSFSEWPKDRVIINRLDNICHVVLKGKWPSSQQYEPSGALPTPILTSSAGSRNSLSEPEATEHGFSNGAALAAQIQKESFLAPVFTKDEQKHRRPYEFEVERDAKARSLEQYSATHGHPPIVLNGWHGESAIDLSCSSEGSPGTTSPFPVSTSTPKIGAIGSLQGALGMDLSGILQAGLIHPVTGQIVNGSLRRDDAAMRRRRGRRKHIEGGMDLIFLKEQTLQAGILEVHEDAGQATLSTTHPEGPGAASPVSEPTTASGNQAEKAVPSKSLLDWLRQQADYSLDVPGFGASFSDKPKQRRPRCKEPGKLDISSMSGEERVPTVPKEPGLRGFLPESKFNHTLTEPVLRDAGPRRRGRRPRNELLKAPAIVADSPSGMGPLFMNGLIAGMDLVGLQNVRNIPGIPLTGLVGFPAGFATMPTGEEVKSTLSMLPMMLPGMAAVPQMFGVGGLLNTPMATTCTTTASASLSSTTKSGTSATEKTTEDKLSGRDVKADTLVEDKPGPGTFSDQSEPTITTSSPVAFNPFLIPGVSPGLIYPSMFLSPGMGMALPAMQQGRHSEMLGLESQKRKKKKTKGENPNPEPASGCEREPDSDQSCTESSTALPPEREHVAQAGEGGLKDSNDDTN</sequence>
<feature type="compositionally biased region" description="Basic and acidic residues" evidence="13">
    <location>
        <begin position="98"/>
        <end position="113"/>
    </location>
</feature>
<dbReference type="SUPFAM" id="SSF52540">
    <property type="entry name" value="P-loop containing nucleoside triphosphate hydrolases"/>
    <property type="match status" value="2"/>
</dbReference>
<evidence type="ECO:0000256" key="7">
    <source>
        <dbReference type="ARBA" id="ARBA00022853"/>
    </source>
</evidence>
<dbReference type="Gene3D" id="1.10.10.60">
    <property type="entry name" value="Homeodomain-like"/>
    <property type="match status" value="2"/>
</dbReference>
<accession>A0A061I3Z9</accession>
<feature type="compositionally biased region" description="Basic and acidic residues" evidence="13">
    <location>
        <begin position="2427"/>
        <end position="2448"/>
    </location>
</feature>
<dbReference type="InterPro" id="IPR014001">
    <property type="entry name" value="Helicase_ATP-bd"/>
</dbReference>
<dbReference type="SMART" id="SM00592">
    <property type="entry name" value="BRK"/>
    <property type="match status" value="1"/>
</dbReference>
<feature type="region of interest" description="Disordered" evidence="13">
    <location>
        <begin position="2236"/>
        <end position="2282"/>
    </location>
</feature>
<feature type="compositionally biased region" description="Basic and acidic residues" evidence="13">
    <location>
        <begin position="1"/>
        <end position="10"/>
    </location>
</feature>
<dbReference type="EC" id="3.6.4.12" evidence="17"/>
<evidence type="ECO:0000256" key="5">
    <source>
        <dbReference type="ARBA" id="ARBA00022801"/>
    </source>
</evidence>
<feature type="region of interest" description="Disordered" evidence="13">
    <location>
        <begin position="2510"/>
        <end position="2573"/>
    </location>
</feature>
<comment type="similarity">
    <text evidence="2">Belongs to the SNF2/RAD54 helicase family.</text>
</comment>
<dbReference type="InterPro" id="IPR016197">
    <property type="entry name" value="Chromo-like_dom_sf"/>
</dbReference>
<evidence type="ECO:0000256" key="6">
    <source>
        <dbReference type="ARBA" id="ARBA00022840"/>
    </source>
</evidence>
<dbReference type="InterPro" id="IPR038718">
    <property type="entry name" value="SNF2-like_sf"/>
</dbReference>
<dbReference type="FunFam" id="3.40.50.300:FF:000015">
    <property type="entry name" value="chromodomain-helicase-DNA-binding protein 9 isoform X1"/>
    <property type="match status" value="1"/>
</dbReference>
<keyword evidence="6" id="KW-0067">ATP-binding</keyword>
<feature type="region of interest" description="Disordered" evidence="13">
    <location>
        <begin position="2183"/>
        <end position="2212"/>
    </location>
</feature>
<dbReference type="PANTHER" id="PTHR46850">
    <property type="entry name" value="CHROMODOMAIN-HELICASE-DNA-BINDING PROTEIN 9"/>
    <property type="match status" value="1"/>
</dbReference>
<evidence type="ECO:0000256" key="1">
    <source>
        <dbReference type="ARBA" id="ARBA00004123"/>
    </source>
</evidence>
<feature type="region of interest" description="Disordered" evidence="13">
    <location>
        <begin position="1164"/>
        <end position="1183"/>
    </location>
</feature>
<feature type="compositionally biased region" description="Basic and acidic residues" evidence="13">
    <location>
        <begin position="2564"/>
        <end position="2573"/>
    </location>
</feature>
<dbReference type="Pfam" id="PF23078">
    <property type="entry name" value="HTH_CHD6-9"/>
    <property type="match status" value="1"/>
</dbReference>
<dbReference type="PROSITE" id="PS00690">
    <property type="entry name" value="DEAH_ATP_HELICASE"/>
    <property type="match status" value="1"/>
</dbReference>
<name>A0A061I3Z9_CRIGR</name>
<reference evidence="18" key="1">
    <citation type="journal article" date="2013" name="Nat. Biotechnol.">
        <title>Chinese hamster genome sequenced from sorted chromosomes.</title>
        <authorList>
            <person name="Brinkrolf K."/>
            <person name="Rupp O."/>
            <person name="Laux H."/>
            <person name="Kollin F."/>
            <person name="Ernst W."/>
            <person name="Linke B."/>
            <person name="Kofler R."/>
            <person name="Romand S."/>
            <person name="Hesse F."/>
            <person name="Budach W.E."/>
            <person name="Galosy S."/>
            <person name="Muller D."/>
            <person name="Noll T."/>
            <person name="Wienberg J."/>
            <person name="Jostock T."/>
            <person name="Leonard M."/>
            <person name="Grillari J."/>
            <person name="Tauch A."/>
            <person name="Goesmann A."/>
            <person name="Helk B."/>
            <person name="Mott J.E."/>
            <person name="Puhler A."/>
            <person name="Borth N."/>
        </authorList>
    </citation>
    <scope>NUCLEOTIDE SEQUENCE [LARGE SCALE GENOMIC DNA]</scope>
    <source>
        <strain evidence="18">17A/GY</strain>
    </source>
</reference>
<feature type="compositionally biased region" description="Basic and acidic residues" evidence="13">
    <location>
        <begin position="120"/>
        <end position="169"/>
    </location>
</feature>
<dbReference type="GO" id="GO:0003677">
    <property type="term" value="F:DNA binding"/>
    <property type="evidence" value="ECO:0007669"/>
    <property type="project" value="UniProtKB-KW"/>
</dbReference>
<organism evidence="17 18">
    <name type="scientific">Cricetulus griseus</name>
    <name type="common">Chinese hamster</name>
    <name type="synonym">Cricetulus barabensis griseus</name>
    <dbReference type="NCBI Taxonomy" id="10029"/>
    <lineage>
        <taxon>Eukaryota</taxon>
        <taxon>Metazoa</taxon>
        <taxon>Chordata</taxon>
        <taxon>Craniata</taxon>
        <taxon>Vertebrata</taxon>
        <taxon>Euteleostomi</taxon>
        <taxon>Mammalia</taxon>
        <taxon>Eutheria</taxon>
        <taxon>Euarchontoglires</taxon>
        <taxon>Glires</taxon>
        <taxon>Rodentia</taxon>
        <taxon>Myomorpha</taxon>
        <taxon>Muroidea</taxon>
        <taxon>Cricetidae</taxon>
        <taxon>Cricetinae</taxon>
        <taxon>Cricetulus</taxon>
    </lineage>
</organism>
<feature type="domain" description="Helicase ATP-binding" evidence="15">
    <location>
        <begin position="470"/>
        <end position="644"/>
    </location>
</feature>
<feature type="region of interest" description="Disordered" evidence="13">
    <location>
        <begin position="1860"/>
        <end position="1924"/>
    </location>
</feature>
<feature type="region of interest" description="Disordered" evidence="13">
    <location>
        <begin position="1316"/>
        <end position="1387"/>
    </location>
</feature>
<dbReference type="PANTHER" id="PTHR46850:SF1">
    <property type="entry name" value="CHROMODOMAIN-HELICASE-DNA-BINDING PROTEIN 9"/>
    <property type="match status" value="1"/>
</dbReference>
<evidence type="ECO:0000256" key="8">
    <source>
        <dbReference type="ARBA" id="ARBA00023015"/>
    </source>
</evidence>
<feature type="compositionally biased region" description="Polar residues" evidence="13">
    <location>
        <begin position="2199"/>
        <end position="2208"/>
    </location>
</feature>
<dbReference type="PROSITE" id="PS50013">
    <property type="entry name" value="CHROMO_2"/>
    <property type="match status" value="1"/>
</dbReference>
<evidence type="ECO:0000256" key="2">
    <source>
        <dbReference type="ARBA" id="ARBA00007025"/>
    </source>
</evidence>
<feature type="compositionally biased region" description="Polar residues" evidence="13">
    <location>
        <begin position="1318"/>
        <end position="1327"/>
    </location>
</feature>
<dbReference type="Gene3D" id="2.40.50.40">
    <property type="match status" value="2"/>
</dbReference>
<feature type="domain" description="Chromo" evidence="14">
    <location>
        <begin position="372"/>
        <end position="415"/>
    </location>
</feature>
<keyword evidence="5 17" id="KW-0378">Hydrolase</keyword>
<evidence type="ECO:0000259" key="14">
    <source>
        <dbReference type="PROSITE" id="PS50013"/>
    </source>
</evidence>
<keyword evidence="8" id="KW-0805">Transcription regulation</keyword>
<dbReference type="InterPro" id="IPR006576">
    <property type="entry name" value="BRK_domain"/>
</dbReference>
<evidence type="ECO:0000259" key="16">
    <source>
        <dbReference type="PROSITE" id="PS51194"/>
    </source>
</evidence>
<feature type="compositionally biased region" description="Polar residues" evidence="13">
    <location>
        <begin position="2540"/>
        <end position="2549"/>
    </location>
</feature>
<dbReference type="FunFam" id="3.40.50.10810:FF:000003">
    <property type="entry name" value="chromodomain-helicase-DNA-binding protein 8 isoform X4"/>
    <property type="match status" value="1"/>
</dbReference>
<dbReference type="Pfam" id="PF00176">
    <property type="entry name" value="SNF2-rel_dom"/>
    <property type="match status" value="1"/>
</dbReference>
<comment type="catalytic activity">
    <reaction evidence="12">
        <text>ATP + H2O = ADP + phosphate + H(+)</text>
        <dbReference type="Rhea" id="RHEA:13065"/>
        <dbReference type="ChEBI" id="CHEBI:15377"/>
        <dbReference type="ChEBI" id="CHEBI:15378"/>
        <dbReference type="ChEBI" id="CHEBI:30616"/>
        <dbReference type="ChEBI" id="CHEBI:43474"/>
        <dbReference type="ChEBI" id="CHEBI:456216"/>
    </reaction>
</comment>
<dbReference type="Gene3D" id="3.40.50.300">
    <property type="entry name" value="P-loop containing nucleotide triphosphate hydrolases"/>
    <property type="match status" value="1"/>
</dbReference>
<dbReference type="Gene3D" id="3.40.50.10810">
    <property type="entry name" value="Tandem AAA-ATPase domain"/>
    <property type="match status" value="1"/>
</dbReference>
<dbReference type="FunFam" id="2.40.50.40:FF:000005">
    <property type="entry name" value="chromodomain-helicase-DNA-binding protein 8 isoform X4"/>
    <property type="match status" value="1"/>
</dbReference>
<evidence type="ECO:0000256" key="9">
    <source>
        <dbReference type="ARBA" id="ARBA00023125"/>
    </source>
</evidence>
<evidence type="ECO:0000313" key="18">
    <source>
        <dbReference type="Proteomes" id="UP000030759"/>
    </source>
</evidence>